<dbReference type="PANTHER" id="PTHR14239">
    <property type="entry name" value="DUDULIN-RELATED"/>
    <property type="match status" value="1"/>
</dbReference>
<evidence type="ECO:0000313" key="3">
    <source>
        <dbReference type="EMBL" id="AGK96079.1"/>
    </source>
</evidence>
<dbReference type="AlphaFoldDB" id="R4K6G0"/>
<dbReference type="EMBL" id="CP003261">
    <property type="protein sequence ID" value="AGK96079.1"/>
    <property type="molecule type" value="Genomic_DNA"/>
</dbReference>
<dbReference type="PANTHER" id="PTHR14239:SF10">
    <property type="entry name" value="REDUCTASE"/>
    <property type="match status" value="1"/>
</dbReference>
<protein>
    <submittedName>
        <fullName evidence="3">Putative dinucleotide-binding enzyme</fullName>
    </submittedName>
</protein>
<dbReference type="Proteomes" id="UP000013523">
    <property type="component" value="Chromosome"/>
</dbReference>
<organism evidence="3 4">
    <name type="scientific">Clostridium pasteurianum BC1</name>
    <dbReference type="NCBI Taxonomy" id="86416"/>
    <lineage>
        <taxon>Bacteria</taxon>
        <taxon>Bacillati</taxon>
        <taxon>Bacillota</taxon>
        <taxon>Clostridia</taxon>
        <taxon>Eubacteriales</taxon>
        <taxon>Clostridiaceae</taxon>
        <taxon>Clostridium</taxon>
    </lineage>
</organism>
<accession>R4K6G0</accession>
<dbReference type="InterPro" id="IPR051267">
    <property type="entry name" value="STEAP_metalloreductase"/>
</dbReference>
<dbReference type="Gene3D" id="3.40.50.720">
    <property type="entry name" value="NAD(P)-binding Rossmann-like Domain"/>
    <property type="match status" value="1"/>
</dbReference>
<dbReference type="RefSeq" id="WP_015614402.1">
    <property type="nucleotide sequence ID" value="NC_021182.1"/>
</dbReference>
<proteinExistence type="predicted"/>
<reference evidence="3 4" key="1">
    <citation type="submission" date="2012-01" db="EMBL/GenBank/DDBJ databases">
        <title>Complete sequence of chromosome of Clostridium pasteurianum BC1.</title>
        <authorList>
            <consortium name="US DOE Joint Genome Institute"/>
            <person name="Lucas S."/>
            <person name="Han J."/>
            <person name="Lapidus A."/>
            <person name="Cheng J.-F."/>
            <person name="Goodwin L."/>
            <person name="Pitluck S."/>
            <person name="Peters L."/>
            <person name="Mikhailova N."/>
            <person name="Teshima H."/>
            <person name="Detter J.C."/>
            <person name="Han C."/>
            <person name="Tapia R."/>
            <person name="Land M."/>
            <person name="Hauser L."/>
            <person name="Kyrpides N."/>
            <person name="Ivanova N."/>
            <person name="Pagani I."/>
            <person name="Dunn J."/>
            <person name="Taghavi S."/>
            <person name="Francis A."/>
            <person name="van der Lelie D."/>
            <person name="Woyke T."/>
        </authorList>
    </citation>
    <scope>NUCLEOTIDE SEQUENCE [LARGE SCALE GENOMIC DNA]</scope>
    <source>
        <strain evidence="3 4">BC1</strain>
    </source>
</reference>
<evidence type="ECO:0000259" key="2">
    <source>
        <dbReference type="Pfam" id="PF03807"/>
    </source>
</evidence>
<sequence>MKIGIIGSGNIGTAVGKKVVEAGHELIISNSRGPETLAEKITEIGLKATAGTVLEASKQEVVVLAVRWEKISEAVKGLPNWKNRIVIDVTNQSPELIIAEETLTSSEVVSKALPGARVIKAFSTLYAEFIDGEVNGGKRVLFYAGDDLEAKSIVKGLFDQMGFYPVDLGSLAIGGKMMQFVGGPLSGEHFIQIEE</sequence>
<evidence type="ECO:0000313" key="4">
    <source>
        <dbReference type="Proteomes" id="UP000013523"/>
    </source>
</evidence>
<dbReference type="HOGENOM" id="CLU_076368_0_3_9"/>
<feature type="domain" description="Pyrroline-5-carboxylate reductase catalytic N-terminal" evidence="2">
    <location>
        <begin position="2"/>
        <end position="92"/>
    </location>
</feature>
<dbReference type="InterPro" id="IPR036291">
    <property type="entry name" value="NAD(P)-bd_dom_sf"/>
</dbReference>
<evidence type="ECO:0000256" key="1">
    <source>
        <dbReference type="ARBA" id="ARBA00023002"/>
    </source>
</evidence>
<dbReference type="STRING" id="86416.Clopa_1074"/>
<dbReference type="GO" id="GO:0016491">
    <property type="term" value="F:oxidoreductase activity"/>
    <property type="evidence" value="ECO:0007669"/>
    <property type="project" value="UniProtKB-KW"/>
</dbReference>
<dbReference type="InterPro" id="IPR028939">
    <property type="entry name" value="P5C_Rdtase_cat_N"/>
</dbReference>
<gene>
    <name evidence="3" type="ORF">Clopa_1074</name>
</gene>
<name>R4K6G0_CLOPA</name>
<dbReference type="PATRIC" id="fig|86416.3.peg.1070"/>
<dbReference type="SUPFAM" id="SSF51735">
    <property type="entry name" value="NAD(P)-binding Rossmann-fold domains"/>
    <property type="match status" value="1"/>
</dbReference>
<dbReference type="KEGG" id="cpas:Clopa_1074"/>
<keyword evidence="4" id="KW-1185">Reference proteome</keyword>
<keyword evidence="1" id="KW-0560">Oxidoreductase</keyword>
<dbReference type="eggNOG" id="COG2085">
    <property type="taxonomic scope" value="Bacteria"/>
</dbReference>
<dbReference type="Pfam" id="PF03807">
    <property type="entry name" value="F420_oxidored"/>
    <property type="match status" value="1"/>
</dbReference>